<dbReference type="PROSITE" id="PS51257">
    <property type="entry name" value="PROKAR_LIPOPROTEIN"/>
    <property type="match status" value="1"/>
</dbReference>
<keyword evidence="1" id="KW-0732">Signal</keyword>
<proteinExistence type="predicted"/>
<feature type="chain" id="PRO_5031203173" evidence="1">
    <location>
        <begin position="24"/>
        <end position="164"/>
    </location>
</feature>
<keyword evidence="2" id="KW-0614">Plasmid</keyword>
<name>A0A7S5DSV4_RHIRH</name>
<sequence length="164" mass="17480">MMLIRPIVYAFSLVLLGCASAHAAPTLLQQYGAWGAYSYHSESGTVCYVLAVPTSQTPPNVDHGKNYFMVSRTANGEEPEALMGYMLKSGSKIQLTIGDRTFTMFSSDDKGWVENASDEPAVVNAMRSGSDMSLAAVSKKGTATGYSYSLSGITAALQKIGLCK</sequence>
<dbReference type="InterPro" id="IPR010642">
    <property type="entry name" value="Invasion_prot_B"/>
</dbReference>
<dbReference type="InterPro" id="IPR038696">
    <property type="entry name" value="IalB_sf"/>
</dbReference>
<evidence type="ECO:0000256" key="1">
    <source>
        <dbReference type="SAM" id="SignalP"/>
    </source>
</evidence>
<dbReference type="Pfam" id="PF06776">
    <property type="entry name" value="IalB"/>
    <property type="match status" value="1"/>
</dbReference>
<evidence type="ECO:0000313" key="2">
    <source>
        <dbReference type="EMBL" id="QCL10042.1"/>
    </source>
</evidence>
<protein>
    <submittedName>
        <fullName evidence="2">Uncharacterized protein</fullName>
    </submittedName>
</protein>
<dbReference type="EMBL" id="MK318974">
    <property type="protein sequence ID" value="QCL10042.1"/>
    <property type="molecule type" value="Genomic_DNA"/>
</dbReference>
<accession>A0A7S5DSV4</accession>
<organism evidence="2">
    <name type="scientific">Rhizobium rhizogenes</name>
    <name type="common">Agrobacterium rhizogenes</name>
    <dbReference type="NCBI Taxonomy" id="359"/>
    <lineage>
        <taxon>Bacteria</taxon>
        <taxon>Pseudomonadati</taxon>
        <taxon>Pseudomonadota</taxon>
        <taxon>Alphaproteobacteria</taxon>
        <taxon>Hyphomicrobiales</taxon>
        <taxon>Rhizobiaceae</taxon>
        <taxon>Rhizobium/Agrobacterium group</taxon>
        <taxon>Rhizobium</taxon>
    </lineage>
</organism>
<gene>
    <name evidence="2" type="ORF">pC5.8d_739</name>
</gene>
<feature type="signal peptide" evidence="1">
    <location>
        <begin position="1"/>
        <end position="23"/>
    </location>
</feature>
<dbReference type="Gene3D" id="2.60.40.1880">
    <property type="entry name" value="Invasion associated locus B (IalB) protein"/>
    <property type="match status" value="1"/>
</dbReference>
<geneLocation type="plasmid" evidence="2">
    <name>pColt5.8d</name>
</geneLocation>
<dbReference type="AlphaFoldDB" id="A0A7S5DSV4"/>
<reference evidence="2" key="1">
    <citation type="submission" date="2018-12" db="EMBL/GenBank/DDBJ databases">
        <title>Three Rhizobium rhizogenes strains isolated from the same crown gall tumor carry diverse plasmids.</title>
        <authorList>
            <person name="Pulawska J."/>
            <person name="Kuzmanovic N."/>
        </authorList>
    </citation>
    <scope>NUCLEOTIDE SEQUENCE</scope>
    <source>
        <strain evidence="2">Colt5.8</strain>
        <plasmid evidence="2">pColt5.8d</plasmid>
    </source>
</reference>